<dbReference type="InterPro" id="IPR008284">
    <property type="entry name" value="MoCF_biosynth_CS"/>
</dbReference>
<accession>A0A2S6HWQ0</accession>
<dbReference type="RefSeq" id="WP_104434715.1">
    <property type="nucleotide sequence ID" value="NZ_PTJA01000002.1"/>
</dbReference>
<dbReference type="InterPro" id="IPR005302">
    <property type="entry name" value="MoCF_Sase_C"/>
</dbReference>
<dbReference type="Pfam" id="PF00994">
    <property type="entry name" value="MoCF_biosynth"/>
    <property type="match status" value="1"/>
</dbReference>
<name>A0A2S6HWQ0_9FIRM</name>
<dbReference type="SUPFAM" id="SSF50800">
    <property type="entry name" value="PK beta-barrel domain-like"/>
    <property type="match status" value="1"/>
</dbReference>
<dbReference type="InterPro" id="IPR001453">
    <property type="entry name" value="MoaB/Mog_dom"/>
</dbReference>
<reference evidence="5 6" key="1">
    <citation type="submission" date="2018-02" db="EMBL/GenBank/DDBJ databases">
        <title>Genomic Encyclopedia of Archaeal and Bacterial Type Strains, Phase II (KMG-II): from individual species to whole genera.</title>
        <authorList>
            <person name="Goeker M."/>
        </authorList>
    </citation>
    <scope>NUCLEOTIDE SEQUENCE [LARGE SCALE GENOMIC DNA]</scope>
    <source>
        <strain evidence="5 6">DSM 3808</strain>
    </source>
</reference>
<evidence type="ECO:0000256" key="1">
    <source>
        <dbReference type="ARBA" id="ARBA00003487"/>
    </source>
</evidence>
<feature type="domain" description="MOSC" evidence="4">
    <location>
        <begin position="14"/>
        <end position="142"/>
    </location>
</feature>
<dbReference type="Proteomes" id="UP000237749">
    <property type="component" value="Unassembled WGS sequence"/>
</dbReference>
<dbReference type="OrthoDB" id="9794429at2"/>
<dbReference type="Pfam" id="PF03473">
    <property type="entry name" value="MOSC"/>
    <property type="match status" value="1"/>
</dbReference>
<dbReference type="GO" id="GO:0030170">
    <property type="term" value="F:pyridoxal phosphate binding"/>
    <property type="evidence" value="ECO:0007669"/>
    <property type="project" value="InterPro"/>
</dbReference>
<gene>
    <name evidence="5" type="ORF">BXY41_10229</name>
</gene>
<comment type="caution">
    <text evidence="5">The sequence shown here is derived from an EMBL/GenBank/DDBJ whole genome shotgun (WGS) entry which is preliminary data.</text>
</comment>
<dbReference type="PROSITE" id="PS51340">
    <property type="entry name" value="MOSC"/>
    <property type="match status" value="1"/>
</dbReference>
<dbReference type="NCBIfam" id="TIGR00177">
    <property type="entry name" value="molyb_syn"/>
    <property type="match status" value="1"/>
</dbReference>
<evidence type="ECO:0000256" key="2">
    <source>
        <dbReference type="ARBA" id="ARBA00005046"/>
    </source>
</evidence>
<protein>
    <submittedName>
        <fullName evidence="5">Molybdenum cofactor synthesis domain-containing protein</fullName>
    </submittedName>
</protein>
<keyword evidence="6" id="KW-1185">Reference proteome</keyword>
<dbReference type="PANTHER" id="PTHR43764">
    <property type="entry name" value="MOLYBDENUM COFACTOR BIOSYNTHESIS"/>
    <property type="match status" value="1"/>
</dbReference>
<keyword evidence="3" id="KW-0501">Molybdenum cofactor biosynthesis</keyword>
<sequence>MGKIIAVCISEKKGTQKKNIHCAEFIKEYGIKGDAHAGKWHRQVSLLSNEKIEAFKERGAQLEEGAFGENLIVDGIDFRSLPVGTRFQCNDVLLELTQIGKECHTGCEIYQKMGDCIMPREGVFARVLSGGIIREGDDLTVLDEGIEKPKTDKLRVAVITSSDSGFSGEREDISGFVICRIVKEYGYEVVHQTILPDDMTMLCDEMKYICDNNRADLILTTGGTGFSKRDCMPEATQKVAERMVPGIPEAMRAYSLQITKRSMLSRAACGIRKSTLILNLPGSPKAVEECLTYVITELEHGLKILIGTADNCAR</sequence>
<evidence type="ECO:0000256" key="3">
    <source>
        <dbReference type="ARBA" id="ARBA00023150"/>
    </source>
</evidence>
<dbReference type="InterPro" id="IPR036425">
    <property type="entry name" value="MoaB/Mog-like_dom_sf"/>
</dbReference>
<dbReference type="GO" id="GO:0006777">
    <property type="term" value="P:Mo-molybdopterin cofactor biosynthetic process"/>
    <property type="evidence" value="ECO:0007669"/>
    <property type="project" value="UniProtKB-KW"/>
</dbReference>
<dbReference type="Gene3D" id="2.40.33.20">
    <property type="entry name" value="PK beta-barrel domain-like"/>
    <property type="match status" value="1"/>
</dbReference>
<proteinExistence type="predicted"/>
<comment type="function">
    <text evidence="1">May be involved in the biosynthesis of molybdopterin.</text>
</comment>
<dbReference type="AlphaFoldDB" id="A0A2S6HWQ0"/>
<evidence type="ECO:0000313" key="5">
    <source>
        <dbReference type="EMBL" id="PPK82343.1"/>
    </source>
</evidence>
<dbReference type="GO" id="GO:0003824">
    <property type="term" value="F:catalytic activity"/>
    <property type="evidence" value="ECO:0007669"/>
    <property type="project" value="InterPro"/>
</dbReference>
<dbReference type="InterPro" id="IPR051920">
    <property type="entry name" value="MPT_Adenylyltrnsfr/MoaC-Rel"/>
</dbReference>
<organism evidence="5 6">
    <name type="scientific">Lacrimispora xylanisolvens</name>
    <dbReference type="NCBI Taxonomy" id="384636"/>
    <lineage>
        <taxon>Bacteria</taxon>
        <taxon>Bacillati</taxon>
        <taxon>Bacillota</taxon>
        <taxon>Clostridia</taxon>
        <taxon>Lachnospirales</taxon>
        <taxon>Lachnospiraceae</taxon>
        <taxon>Lacrimispora</taxon>
    </lineage>
</organism>
<comment type="pathway">
    <text evidence="2">Cofactor biosynthesis; molybdopterin biosynthesis.</text>
</comment>
<dbReference type="PROSITE" id="PS01078">
    <property type="entry name" value="MOCF_BIOSYNTHESIS_1"/>
    <property type="match status" value="1"/>
</dbReference>
<dbReference type="PANTHER" id="PTHR43764:SF1">
    <property type="entry name" value="MOLYBDOPTERIN MOLYBDOTRANSFERASE"/>
    <property type="match status" value="1"/>
</dbReference>
<evidence type="ECO:0000259" key="4">
    <source>
        <dbReference type="PROSITE" id="PS51340"/>
    </source>
</evidence>
<dbReference type="SUPFAM" id="SSF53218">
    <property type="entry name" value="Molybdenum cofactor biosynthesis proteins"/>
    <property type="match status" value="1"/>
</dbReference>
<dbReference type="GO" id="GO:0030151">
    <property type="term" value="F:molybdenum ion binding"/>
    <property type="evidence" value="ECO:0007669"/>
    <property type="project" value="InterPro"/>
</dbReference>
<dbReference type="InterPro" id="IPR011037">
    <property type="entry name" value="Pyrv_Knase-like_insert_dom_sf"/>
</dbReference>
<dbReference type="Gene3D" id="3.40.980.10">
    <property type="entry name" value="MoaB/Mog-like domain"/>
    <property type="match status" value="1"/>
</dbReference>
<dbReference type="UniPathway" id="UPA00344"/>
<dbReference type="EMBL" id="PTJA01000002">
    <property type="protein sequence ID" value="PPK82343.1"/>
    <property type="molecule type" value="Genomic_DNA"/>
</dbReference>
<dbReference type="SMART" id="SM00852">
    <property type="entry name" value="MoCF_biosynth"/>
    <property type="match status" value="1"/>
</dbReference>
<dbReference type="CDD" id="cd00886">
    <property type="entry name" value="MogA_MoaB"/>
    <property type="match status" value="1"/>
</dbReference>
<evidence type="ECO:0000313" key="6">
    <source>
        <dbReference type="Proteomes" id="UP000237749"/>
    </source>
</evidence>